<evidence type="ECO:0000313" key="3">
    <source>
        <dbReference type="Proteomes" id="UP000628442"/>
    </source>
</evidence>
<dbReference type="InterPro" id="IPR007138">
    <property type="entry name" value="ABM_dom"/>
</dbReference>
<sequence length="163" mass="18661">MNARTTRPVERRQSLALSWPQRLWGLLAVLVPAWLLFAASLAHAQGQTPGQGPEMMVRISEIEVHAEHLAQYKAILAEEAEASVRLEPGVIAIFPMFQRDSDTEFRILEMYADRRAYEAHLKTPHFLKYKSATLHMVKSLKLVDMQAIDRPTMNRMFTKMGSR</sequence>
<dbReference type="GO" id="GO:0003824">
    <property type="term" value="F:catalytic activity"/>
    <property type="evidence" value="ECO:0007669"/>
    <property type="project" value="TreeGrafter"/>
</dbReference>
<name>A0AA88C3M8_9BURK</name>
<dbReference type="RefSeq" id="WP_229420524.1">
    <property type="nucleotide sequence ID" value="NZ_BMWV01000008.1"/>
</dbReference>
<dbReference type="EMBL" id="BMWV01000008">
    <property type="protein sequence ID" value="GGY49757.1"/>
    <property type="molecule type" value="Genomic_DNA"/>
</dbReference>
<evidence type="ECO:0000259" key="1">
    <source>
        <dbReference type="PROSITE" id="PS51725"/>
    </source>
</evidence>
<dbReference type="Gene3D" id="3.30.70.100">
    <property type="match status" value="1"/>
</dbReference>
<dbReference type="InterPro" id="IPR050744">
    <property type="entry name" value="AI-2_Isomerase_LsrG"/>
</dbReference>
<dbReference type="Proteomes" id="UP000628442">
    <property type="component" value="Unassembled WGS sequence"/>
</dbReference>
<dbReference type="SUPFAM" id="SSF54909">
    <property type="entry name" value="Dimeric alpha+beta barrel"/>
    <property type="match status" value="1"/>
</dbReference>
<accession>A0AA88C3M8</accession>
<dbReference type="PANTHER" id="PTHR33336">
    <property type="entry name" value="QUINOL MONOOXYGENASE YGIN-RELATED"/>
    <property type="match status" value="1"/>
</dbReference>
<comment type="caution">
    <text evidence="2">The sequence shown here is derived from an EMBL/GenBank/DDBJ whole genome shotgun (WGS) entry which is preliminary data.</text>
</comment>
<dbReference type="InterPro" id="IPR011008">
    <property type="entry name" value="Dimeric_a/b-barrel"/>
</dbReference>
<feature type="domain" description="ABM" evidence="1">
    <location>
        <begin position="56"/>
        <end position="153"/>
    </location>
</feature>
<gene>
    <name evidence="2" type="ORF">GCM10007387_34900</name>
</gene>
<reference evidence="2" key="2">
    <citation type="submission" date="2022-12" db="EMBL/GenBank/DDBJ databases">
        <authorList>
            <person name="Sun Q."/>
            <person name="Kim S."/>
        </authorList>
    </citation>
    <scope>NUCLEOTIDE SEQUENCE</scope>
    <source>
        <strain evidence="2">KCTC 12343</strain>
    </source>
</reference>
<dbReference type="PANTHER" id="PTHR33336:SF3">
    <property type="entry name" value="ABM DOMAIN-CONTAINING PROTEIN"/>
    <property type="match status" value="1"/>
</dbReference>
<reference evidence="2" key="1">
    <citation type="journal article" date="2014" name="Int. J. Syst. Evol. Microbiol.">
        <title>Complete genome sequence of Corynebacterium casei LMG S-19264T (=DSM 44701T), isolated from a smear-ripened cheese.</title>
        <authorList>
            <consortium name="US DOE Joint Genome Institute (JGI-PGF)"/>
            <person name="Walter F."/>
            <person name="Albersmeier A."/>
            <person name="Kalinowski J."/>
            <person name="Ruckert C."/>
        </authorList>
    </citation>
    <scope>NUCLEOTIDE SEQUENCE</scope>
    <source>
        <strain evidence="2">KCTC 12343</strain>
    </source>
</reference>
<proteinExistence type="predicted"/>
<dbReference type="AlphaFoldDB" id="A0AA88C3M8"/>
<dbReference type="PROSITE" id="PS51725">
    <property type="entry name" value="ABM"/>
    <property type="match status" value="1"/>
</dbReference>
<evidence type="ECO:0000313" key="2">
    <source>
        <dbReference type="EMBL" id="GGY49757.1"/>
    </source>
</evidence>
<dbReference type="Pfam" id="PF03992">
    <property type="entry name" value="ABM"/>
    <property type="match status" value="1"/>
</dbReference>
<organism evidence="2 3">
    <name type="scientific">Pseudoduganella albidiflava</name>
    <dbReference type="NCBI Taxonomy" id="321983"/>
    <lineage>
        <taxon>Bacteria</taxon>
        <taxon>Pseudomonadati</taxon>
        <taxon>Pseudomonadota</taxon>
        <taxon>Betaproteobacteria</taxon>
        <taxon>Burkholderiales</taxon>
        <taxon>Oxalobacteraceae</taxon>
        <taxon>Telluria group</taxon>
        <taxon>Pseudoduganella</taxon>
    </lineage>
</organism>
<protein>
    <recommendedName>
        <fullName evidence="1">ABM domain-containing protein</fullName>
    </recommendedName>
</protein>